<proteinExistence type="predicted"/>
<dbReference type="AlphaFoldDB" id="A0A486D934"/>
<sequence length="332" mass="38879">MKLYHGDRAEQYIVRKRGAFVDAYMKPRNQNKQRKKTSPNSHIRKRKVAFSIDRLRAFKRRLLSIDLDATQGGNVYLLTLRPAQCISPETLKTAITTFTRSLTRRSIPWIYCVEWAAFQDTLHLHMIVKVPDESIARDLLVAWVKRQPYEGRNNLIKNQDFRFVYSFEVLSYLTKGKTKLKEFNARAEKSPYDWLSVSVWASSSNWATHASQIITPEAAGYFEVRRTQLKLEASKAKRPAQRRRIQRTLADSPERSHVKPIIVTCSDKTYYNLQTLALRKAAEVERREALQARQYSPKAITLCELLRSKPLLLVLRKARLNISRERRMRSYY</sequence>
<organism evidence="1">
    <name type="scientific">Klebsiella pneumoniae</name>
    <dbReference type="NCBI Taxonomy" id="573"/>
    <lineage>
        <taxon>Bacteria</taxon>
        <taxon>Pseudomonadati</taxon>
        <taxon>Pseudomonadota</taxon>
        <taxon>Gammaproteobacteria</taxon>
        <taxon>Enterobacterales</taxon>
        <taxon>Enterobacteriaceae</taxon>
        <taxon>Klebsiella/Raoultella group</taxon>
        <taxon>Klebsiella</taxon>
        <taxon>Klebsiella pneumoniae complex</taxon>
    </lineage>
</organism>
<dbReference type="RefSeq" id="WP_021469745.1">
    <property type="nucleotide sequence ID" value="NZ_JANWTF010000009.1"/>
</dbReference>
<protein>
    <submittedName>
        <fullName evidence="1">Uncharacterized protein</fullName>
    </submittedName>
</protein>
<gene>
    <name evidence="1" type="ORF">SAMEA4873656_02583</name>
</gene>
<accession>A0A486D934</accession>
<reference evidence="1" key="1">
    <citation type="submission" date="2019-03" db="EMBL/GenBank/DDBJ databases">
        <authorList>
            <consortium name="Pathogen Informatics"/>
        </authorList>
    </citation>
    <scope>NUCLEOTIDE SEQUENCE</scope>
    <source>
        <strain evidence="1">5012STDY7626466</strain>
    </source>
</reference>
<name>A0A486D934_KLEPN</name>
<dbReference type="EMBL" id="CAAHCZ010000003">
    <property type="protein sequence ID" value="VGM09073.1"/>
    <property type="molecule type" value="Genomic_DNA"/>
</dbReference>
<evidence type="ECO:0000313" key="1">
    <source>
        <dbReference type="EMBL" id="VGM09073.1"/>
    </source>
</evidence>